<reference evidence="6 8" key="1">
    <citation type="journal article" date="2015" name="Genome Announc.">
        <title>Thirty-Two Complete Genome Assemblies of Nine Yersinia Species, Including Y. pestis, Y. pseudotuberculosis, and Y. enterocolitica.</title>
        <authorList>
            <person name="Johnson S.L."/>
            <person name="Daligault H.E."/>
            <person name="Davenport K.W."/>
            <person name="Jaissle J."/>
            <person name="Frey K.G."/>
            <person name="Ladner J.T."/>
            <person name="Broomall S.M."/>
            <person name="Bishop-Lilly K.A."/>
            <person name="Bruce D.C."/>
            <person name="Coyne S.R."/>
            <person name="Gibbons H.S."/>
            <person name="Lo C.C."/>
            <person name="Munk A.C."/>
            <person name="Rosenzweig C.N."/>
            <person name="Koroleva G.I."/>
            <person name="Palacios G.F."/>
            <person name="Redden C.L."/>
            <person name="Xu Y."/>
            <person name="Minogue T.D."/>
            <person name="Chain P.S."/>
        </authorList>
    </citation>
    <scope>NUCLEOTIDE SEQUENCE [LARGE SCALE GENOMIC DNA]</scope>
    <source>
        <strain evidence="6 8">Y231</strain>
    </source>
</reference>
<evidence type="ECO:0000313" key="6">
    <source>
        <dbReference type="EMBL" id="AJJ35854.1"/>
    </source>
</evidence>
<evidence type="ECO:0000259" key="5">
    <source>
        <dbReference type="Pfam" id="PF13693"/>
    </source>
</evidence>
<dbReference type="InterPro" id="IPR038722">
    <property type="entry name" value="Ner_HTH_dom"/>
</dbReference>
<evidence type="ECO:0000256" key="1">
    <source>
        <dbReference type="ARBA" id="ARBA00006157"/>
    </source>
</evidence>
<evidence type="ECO:0000256" key="2">
    <source>
        <dbReference type="ARBA" id="ARBA00023015"/>
    </source>
</evidence>
<dbReference type="Proteomes" id="UP000265864">
    <property type="component" value="Chromosome"/>
</dbReference>
<accession>A0A386HDV6</accession>
<evidence type="ECO:0000313" key="9">
    <source>
        <dbReference type="Proteomes" id="UP000265864"/>
    </source>
</evidence>
<evidence type="ECO:0000256" key="3">
    <source>
        <dbReference type="ARBA" id="ARBA00023125"/>
    </source>
</evidence>
<keyword evidence="3 6" id="KW-0238">DNA-binding</keyword>
<gene>
    <name evidence="6" type="ORF">CH54_746</name>
    <name evidence="7" type="ORF">DXZ79_08845</name>
</gene>
<comment type="similarity">
    <text evidence="1">Belongs to the ner transcriptional regulatory family.</text>
</comment>
<dbReference type="SUPFAM" id="SSF47413">
    <property type="entry name" value="lambda repressor-like DNA-binding domains"/>
    <property type="match status" value="1"/>
</dbReference>
<dbReference type="Pfam" id="PF13693">
    <property type="entry name" value="HTH_35"/>
    <property type="match status" value="1"/>
</dbReference>
<evidence type="ECO:0000256" key="4">
    <source>
        <dbReference type="ARBA" id="ARBA00023163"/>
    </source>
</evidence>
<feature type="domain" description="Ner winged helix-turn-helix DNA-binding" evidence="5">
    <location>
        <begin position="5"/>
        <end position="73"/>
    </location>
</feature>
<protein>
    <submittedName>
        <fullName evidence="7">Transcriptional regulator</fullName>
    </submittedName>
    <submittedName>
        <fullName evidence="6">Winged helix-turn-helix DNA-binding family protein</fullName>
    </submittedName>
</protein>
<organism evidence="7 9">
    <name type="scientific">Yersinia rochesterensis</name>
    <dbReference type="NCBI Taxonomy" id="1604335"/>
    <lineage>
        <taxon>Bacteria</taxon>
        <taxon>Pseudomonadati</taxon>
        <taxon>Pseudomonadota</taxon>
        <taxon>Gammaproteobacteria</taxon>
        <taxon>Enterobacterales</taxon>
        <taxon>Yersiniaceae</taxon>
        <taxon>Yersinia</taxon>
    </lineage>
</organism>
<dbReference type="AlphaFoldDB" id="A0A386HDV6"/>
<dbReference type="GO" id="GO:0003677">
    <property type="term" value="F:DNA binding"/>
    <property type="evidence" value="ECO:0007669"/>
    <property type="project" value="UniProtKB-KW"/>
</dbReference>
<evidence type="ECO:0000313" key="7">
    <source>
        <dbReference type="EMBL" id="AYD43800.1"/>
    </source>
</evidence>
<dbReference type="Proteomes" id="UP000031883">
    <property type="component" value="Chromosome"/>
</dbReference>
<dbReference type="GeneID" id="82550880"/>
<evidence type="ECO:0000313" key="8">
    <source>
        <dbReference type="Proteomes" id="UP000031883"/>
    </source>
</evidence>
<keyword evidence="8" id="KW-1185">Reference proteome</keyword>
<proteinExistence type="inferred from homology"/>
<dbReference type="InterPro" id="IPR010982">
    <property type="entry name" value="Lambda_DNA-bd_dom_sf"/>
</dbReference>
<dbReference type="RefSeq" id="WP_038633662.1">
    <property type="nucleotide sequence ID" value="NZ_CABHXM010000060.1"/>
</dbReference>
<dbReference type="Gene3D" id="1.10.260.40">
    <property type="entry name" value="lambda repressor-like DNA-binding domains"/>
    <property type="match status" value="1"/>
</dbReference>
<dbReference type="EMBL" id="CP009997">
    <property type="protein sequence ID" value="AJJ35854.1"/>
    <property type="molecule type" value="Genomic_DNA"/>
</dbReference>
<keyword evidence="2" id="KW-0805">Transcription regulation</keyword>
<keyword evidence="4" id="KW-0804">Transcription</keyword>
<dbReference type="EMBL" id="CP032482">
    <property type="protein sequence ID" value="AYD43800.1"/>
    <property type="molecule type" value="Genomic_DNA"/>
</dbReference>
<sequence length="79" mass="8650">MNDTDWHHADIIAAIRKKGSSLSALSRGAGLHSSTLSNAINRHWPKGEAIIASFLGVDAAVIWPSRYKPNEKNKKSELI</sequence>
<reference evidence="7 9" key="2">
    <citation type="submission" date="2018-09" db="EMBL/GenBank/DDBJ databases">
        <title>Yersinia kristensenii subsp. rochesterensis subsp. nov., Isolated from Human Feces.</title>
        <authorList>
            <person name="Cunningham S.A."/>
            <person name="Jeraldo P."/>
            <person name="Patel R."/>
        </authorList>
    </citation>
    <scope>NUCLEOTIDE SEQUENCE [LARGE SCALE GENOMIC DNA]</scope>
    <source>
        <strain evidence="7 9">ATCC BAA-2637</strain>
    </source>
</reference>
<name>A0A386HDV6_9GAMM</name>